<dbReference type="EMBL" id="UGPB01000001">
    <property type="protein sequence ID" value="STY29800.1"/>
    <property type="molecule type" value="Genomic_DNA"/>
</dbReference>
<gene>
    <name evidence="1" type="ORF">NCTC11532_02002</name>
</gene>
<reference evidence="1 2" key="1">
    <citation type="submission" date="2018-06" db="EMBL/GenBank/DDBJ databases">
        <authorList>
            <consortium name="Pathogen Informatics"/>
            <person name="Doyle S."/>
        </authorList>
    </citation>
    <scope>NUCLEOTIDE SEQUENCE [LARGE SCALE GENOMIC DNA]</scope>
    <source>
        <strain evidence="1 2">NCTC11532</strain>
    </source>
</reference>
<protein>
    <submittedName>
        <fullName evidence="1">Uncharacterized protein</fullName>
    </submittedName>
</protein>
<name>A0A378LTX8_9GAMM</name>
<organism evidence="1 2">
    <name type="scientific">Legionella wadsworthii</name>
    <dbReference type="NCBI Taxonomy" id="28088"/>
    <lineage>
        <taxon>Bacteria</taxon>
        <taxon>Pseudomonadati</taxon>
        <taxon>Pseudomonadota</taxon>
        <taxon>Gammaproteobacteria</taxon>
        <taxon>Legionellales</taxon>
        <taxon>Legionellaceae</taxon>
        <taxon>Legionella</taxon>
    </lineage>
</organism>
<evidence type="ECO:0000313" key="1">
    <source>
        <dbReference type="EMBL" id="STY29800.1"/>
    </source>
</evidence>
<evidence type="ECO:0000313" key="2">
    <source>
        <dbReference type="Proteomes" id="UP000255297"/>
    </source>
</evidence>
<proteinExistence type="predicted"/>
<sequence length="224" mass="26303">MNTEHSMDLLFLKLEIKDFDTFCKTIVNKYSAQKYSEHTLAYIVYSNIYYQTIIKMYPATTGECDIDEFKFLKPILDYDTIRLFQIVFLKSRNRSFCVESNACFEEDLKKYCRDKELIGEENEHKCKESKCCLKNIKTINVRYYADKIMKTRVDKETKQQWQNFFDAVSVVRNRGAHSNEVLSISDMSKLKKGRLETVIDNKNKVINIGIGCSAAHFTRIYGLH</sequence>
<dbReference type="AlphaFoldDB" id="A0A378LTX8"/>
<dbReference type="RefSeq" id="WP_147283307.1">
    <property type="nucleotide sequence ID" value="NZ_CAAAIS010000001.1"/>
</dbReference>
<keyword evidence="2" id="KW-1185">Reference proteome</keyword>
<accession>A0A378LTX8</accession>
<dbReference type="OrthoDB" id="9886350at2"/>
<dbReference type="Proteomes" id="UP000255297">
    <property type="component" value="Unassembled WGS sequence"/>
</dbReference>